<keyword evidence="4" id="KW-0808">Transferase</keyword>
<evidence type="ECO:0000256" key="11">
    <source>
        <dbReference type="ARBA" id="ARBA00022801"/>
    </source>
</evidence>
<dbReference type="GO" id="GO:0016779">
    <property type="term" value="F:nucleotidyltransferase activity"/>
    <property type="evidence" value="ECO:0007669"/>
    <property type="project" value="UniProtKB-KW"/>
</dbReference>
<evidence type="ECO:0000256" key="3">
    <source>
        <dbReference type="ARBA" id="ARBA00022562"/>
    </source>
</evidence>
<dbReference type="EMBL" id="LC386198">
    <property type="protein sequence ID" value="BBE29366.1"/>
    <property type="molecule type" value="Genomic_DNA"/>
</dbReference>
<keyword evidence="15" id="KW-0238">DNA-binding</keyword>
<comment type="cofactor">
    <cofactor evidence="1">
        <name>Mg(2+)</name>
        <dbReference type="ChEBI" id="CHEBI:18420"/>
    </cofactor>
</comment>
<keyword evidence="11" id="KW-0378">Hydrolase</keyword>
<keyword evidence="6" id="KW-0235">DNA replication</keyword>
<evidence type="ECO:0000256" key="2">
    <source>
        <dbReference type="ARBA" id="ARBA00004147"/>
    </source>
</evidence>
<keyword evidence="12" id="KW-0347">Helicase</keyword>
<evidence type="ECO:0000256" key="4">
    <source>
        <dbReference type="ARBA" id="ARBA00022679"/>
    </source>
</evidence>
<evidence type="ECO:0000256" key="1">
    <source>
        <dbReference type="ARBA" id="ARBA00001946"/>
    </source>
</evidence>
<dbReference type="GO" id="GO:0003677">
    <property type="term" value="F:DNA binding"/>
    <property type="evidence" value="ECO:0007669"/>
    <property type="project" value="UniProtKB-KW"/>
</dbReference>
<keyword evidence="9" id="KW-0547">Nucleotide-binding</keyword>
<keyword evidence="10" id="KW-0255">Endonuclease</keyword>
<dbReference type="Gene3D" id="3.40.1310.20">
    <property type="match status" value="1"/>
</dbReference>
<evidence type="ECO:0000256" key="8">
    <source>
        <dbReference type="ARBA" id="ARBA00022723"/>
    </source>
</evidence>
<sequence>MTKTYMMTAPRKQSIEYAEPIELSGWLHGWILPTRTNVCKREIMHAIENNDCKKWIIAKEIGKDGYEHWQCRIETSNDNFFEHVKENSPKMHIEEAERGVDESDYEAKEGQYIKSTDRVQNLIQRYGEFRPNQKRALMALEATNDRQVVVWYDETGNVGKSWFTGALWERRQAYVTPPTIDTVKGLIQWVASCYIDGGWRPYVIIDVPRSWKWSEQLYSAIESIKDGLIYDTRYHSRMINIRGVKVLVMTNTMPKLNKLSADRWAICTF</sequence>
<dbReference type="GO" id="GO:0042025">
    <property type="term" value="C:host cell nucleus"/>
    <property type="evidence" value="ECO:0007669"/>
    <property type="project" value="UniProtKB-SubCell"/>
</dbReference>
<evidence type="ECO:0000259" key="16">
    <source>
        <dbReference type="PROSITE" id="PS52020"/>
    </source>
</evidence>
<dbReference type="InterPro" id="IPR049912">
    <property type="entry name" value="CRESS_DNA_REP"/>
</dbReference>
<name>A0A455R4K7_9VIRU</name>
<dbReference type="GO" id="GO:0016787">
    <property type="term" value="F:hydrolase activity"/>
    <property type="evidence" value="ECO:0007669"/>
    <property type="project" value="UniProtKB-KW"/>
</dbReference>
<dbReference type="GO" id="GO:0004519">
    <property type="term" value="F:endonuclease activity"/>
    <property type="evidence" value="ECO:0007669"/>
    <property type="project" value="UniProtKB-KW"/>
</dbReference>
<dbReference type="GO" id="GO:0005524">
    <property type="term" value="F:ATP binding"/>
    <property type="evidence" value="ECO:0007669"/>
    <property type="project" value="UniProtKB-KW"/>
</dbReference>
<evidence type="ECO:0000256" key="15">
    <source>
        <dbReference type="ARBA" id="ARBA00023125"/>
    </source>
</evidence>
<keyword evidence="7" id="KW-0540">Nuclease</keyword>
<evidence type="ECO:0000256" key="5">
    <source>
        <dbReference type="ARBA" id="ARBA00022695"/>
    </source>
</evidence>
<keyword evidence="13" id="KW-0067">ATP-binding</keyword>
<evidence type="ECO:0000256" key="13">
    <source>
        <dbReference type="ARBA" id="ARBA00022840"/>
    </source>
</evidence>
<dbReference type="GO" id="GO:0004386">
    <property type="term" value="F:helicase activity"/>
    <property type="evidence" value="ECO:0007669"/>
    <property type="project" value="UniProtKB-KW"/>
</dbReference>
<feature type="domain" description="CRESS-DNA virus Rep endonuclease" evidence="16">
    <location>
        <begin position="1"/>
        <end position="129"/>
    </location>
</feature>
<accession>A0A455R4K7</accession>
<dbReference type="GO" id="GO:0046872">
    <property type="term" value="F:metal ion binding"/>
    <property type="evidence" value="ECO:0007669"/>
    <property type="project" value="UniProtKB-KW"/>
</dbReference>
<reference evidence="17" key="1">
    <citation type="journal article" date="2019" name="Sci. Rep.">
        <title>Discovery and genetic characterization of diverse smacoviruses in Zambian non-human primates.</title>
        <authorList>
            <person name="Anindita P.D."/>
            <person name="Sasaki M."/>
            <person name="Gonzalez G."/>
            <person name="Phongphaew W."/>
            <person name="Carr M."/>
            <person name="Hang'ombe B.M."/>
            <person name="Mweene A.S."/>
            <person name="Ito K."/>
            <person name="Orba Y."/>
            <person name="Sawa H."/>
        </authorList>
    </citation>
    <scope>NUCLEOTIDE SEQUENCE</scope>
    <source>
        <strain evidence="17">ZM09-76</strain>
    </source>
</reference>
<dbReference type="PROSITE" id="PS52020">
    <property type="entry name" value="CRESS_DNA_REP"/>
    <property type="match status" value="1"/>
</dbReference>
<keyword evidence="14" id="KW-0190">Covalent protein-DNA linkage</keyword>
<evidence type="ECO:0000256" key="6">
    <source>
        <dbReference type="ARBA" id="ARBA00022705"/>
    </source>
</evidence>
<dbReference type="GO" id="GO:0006260">
    <property type="term" value="P:DNA replication"/>
    <property type="evidence" value="ECO:0007669"/>
    <property type="project" value="UniProtKB-KW"/>
</dbReference>
<evidence type="ECO:0000256" key="10">
    <source>
        <dbReference type="ARBA" id="ARBA00022759"/>
    </source>
</evidence>
<keyword evidence="5" id="KW-0548">Nucleotidyltransferase</keyword>
<keyword evidence="3" id="KW-1048">Host nucleus</keyword>
<evidence type="ECO:0000256" key="12">
    <source>
        <dbReference type="ARBA" id="ARBA00022806"/>
    </source>
</evidence>
<evidence type="ECO:0000256" key="9">
    <source>
        <dbReference type="ARBA" id="ARBA00022741"/>
    </source>
</evidence>
<organism evidence="17">
    <name type="scientific">Papio cynocephalus associated smacovirus</name>
    <dbReference type="NCBI Taxonomy" id="2213168"/>
    <lineage>
        <taxon>Viruses</taxon>
        <taxon>Monodnaviria</taxon>
        <taxon>Shotokuvirae</taxon>
        <taxon>Cressdnaviricota</taxon>
        <taxon>Arfiviricetes</taxon>
        <taxon>Cremevirales</taxon>
        <taxon>Smacoviridae</taxon>
        <taxon>Babosmacovirus</taxon>
        <taxon>Babosmacovirus babas1</taxon>
    </lineage>
</organism>
<evidence type="ECO:0000256" key="7">
    <source>
        <dbReference type="ARBA" id="ARBA00022722"/>
    </source>
</evidence>
<keyword evidence="8" id="KW-0479">Metal-binding</keyword>
<evidence type="ECO:0000313" key="17">
    <source>
        <dbReference type="EMBL" id="BBE29366.1"/>
    </source>
</evidence>
<protein>
    <submittedName>
        <fullName evidence="17">Replication associated protein</fullName>
    </submittedName>
</protein>
<evidence type="ECO:0000256" key="14">
    <source>
        <dbReference type="ARBA" id="ARBA00023124"/>
    </source>
</evidence>
<comment type="subcellular location">
    <subcellularLocation>
        <location evidence="2">Host nucleus</location>
    </subcellularLocation>
</comment>
<proteinExistence type="predicted"/>